<dbReference type="PANTHER" id="PTHR30055:SF234">
    <property type="entry name" value="HTH-TYPE TRANSCRIPTIONAL REGULATOR BETI"/>
    <property type="match status" value="1"/>
</dbReference>
<evidence type="ECO:0000256" key="2">
    <source>
        <dbReference type="ARBA" id="ARBA00023125"/>
    </source>
</evidence>
<accession>A0A4V2PHU5</accession>
<dbReference type="RefSeq" id="WP_132430797.1">
    <property type="nucleotide sequence ID" value="NZ_SMFZ01000002.1"/>
</dbReference>
<dbReference type="AlphaFoldDB" id="A0A4V2PHU5"/>
<dbReference type="InterPro" id="IPR050109">
    <property type="entry name" value="HTH-type_TetR-like_transc_reg"/>
</dbReference>
<dbReference type="GO" id="GO:0000976">
    <property type="term" value="F:transcription cis-regulatory region binding"/>
    <property type="evidence" value="ECO:0007669"/>
    <property type="project" value="TreeGrafter"/>
</dbReference>
<dbReference type="InterPro" id="IPR001647">
    <property type="entry name" value="HTH_TetR"/>
</dbReference>
<dbReference type="InterPro" id="IPR036271">
    <property type="entry name" value="Tet_transcr_reg_TetR-rel_C_sf"/>
</dbReference>
<dbReference type="InterPro" id="IPR009057">
    <property type="entry name" value="Homeodomain-like_sf"/>
</dbReference>
<dbReference type="PRINTS" id="PR00455">
    <property type="entry name" value="HTHTETR"/>
</dbReference>
<evidence type="ECO:0000256" key="4">
    <source>
        <dbReference type="PROSITE-ProRule" id="PRU00335"/>
    </source>
</evidence>
<dbReference type="PROSITE" id="PS50977">
    <property type="entry name" value="HTH_TETR_2"/>
    <property type="match status" value="1"/>
</dbReference>
<dbReference type="InterPro" id="IPR049445">
    <property type="entry name" value="TetR_SbtR-like_C"/>
</dbReference>
<feature type="DNA-binding region" description="H-T-H motif" evidence="4">
    <location>
        <begin position="35"/>
        <end position="54"/>
    </location>
</feature>
<evidence type="ECO:0000256" key="5">
    <source>
        <dbReference type="SAM" id="MobiDB-lite"/>
    </source>
</evidence>
<dbReference type="Gene3D" id="1.10.357.10">
    <property type="entry name" value="Tetracycline Repressor, domain 2"/>
    <property type="match status" value="1"/>
</dbReference>
<keyword evidence="1" id="KW-0805">Transcription regulation</keyword>
<dbReference type="GO" id="GO:0003700">
    <property type="term" value="F:DNA-binding transcription factor activity"/>
    <property type="evidence" value="ECO:0007669"/>
    <property type="project" value="TreeGrafter"/>
</dbReference>
<proteinExistence type="predicted"/>
<reference evidence="7 8" key="1">
    <citation type="submission" date="2019-03" db="EMBL/GenBank/DDBJ databases">
        <title>Sequencing the genomes of 1000 actinobacteria strains.</title>
        <authorList>
            <person name="Klenk H.-P."/>
        </authorList>
    </citation>
    <scope>NUCLEOTIDE SEQUENCE [LARGE SCALE GENOMIC DNA]</scope>
    <source>
        <strain evidence="7 8">DSM 44969</strain>
    </source>
</reference>
<dbReference type="OrthoDB" id="9795011at2"/>
<evidence type="ECO:0000313" key="7">
    <source>
        <dbReference type="EMBL" id="TCK22136.1"/>
    </source>
</evidence>
<evidence type="ECO:0000256" key="3">
    <source>
        <dbReference type="ARBA" id="ARBA00023163"/>
    </source>
</evidence>
<dbReference type="Proteomes" id="UP000295560">
    <property type="component" value="Unassembled WGS sequence"/>
</dbReference>
<feature type="domain" description="HTH tetR-type" evidence="6">
    <location>
        <begin position="13"/>
        <end position="72"/>
    </location>
</feature>
<evidence type="ECO:0000256" key="1">
    <source>
        <dbReference type="ARBA" id="ARBA00023015"/>
    </source>
</evidence>
<keyword evidence="2 4" id="KW-0238">DNA-binding</keyword>
<feature type="region of interest" description="Disordered" evidence="5">
    <location>
        <begin position="183"/>
        <end position="203"/>
    </location>
</feature>
<dbReference type="EMBL" id="SMFZ01000002">
    <property type="protein sequence ID" value="TCK22136.1"/>
    <property type="molecule type" value="Genomic_DNA"/>
</dbReference>
<protein>
    <submittedName>
        <fullName evidence="7">TetR family transcriptional regulator</fullName>
    </submittedName>
</protein>
<evidence type="ECO:0000313" key="8">
    <source>
        <dbReference type="Proteomes" id="UP000295560"/>
    </source>
</evidence>
<sequence>MSTTARRPRSDGLRNRAALLVAADAVFAADGTGASLSAVAARAGVAIGTLYKHFPTRRNVVGALLADRHDALFATRPDGLADWVRTVASHAATYRGLAEFLASDLAAGGGPDAAGDRLAADCARMAERTDRLVAEARAAGSLAEDVPVEDVVTLMNAAAWVREQEGSVRADRLITAGLAGMRPGAREWNSGDGRTPTRREPRR</sequence>
<name>A0A4V2PHU5_PSEEN</name>
<dbReference type="SUPFAM" id="SSF48498">
    <property type="entry name" value="Tetracyclin repressor-like, C-terminal domain"/>
    <property type="match status" value="1"/>
</dbReference>
<comment type="caution">
    <text evidence="7">The sequence shown here is derived from an EMBL/GenBank/DDBJ whole genome shotgun (WGS) entry which is preliminary data.</text>
</comment>
<gene>
    <name evidence="7" type="ORF">EV378_6135</name>
</gene>
<dbReference type="Pfam" id="PF00440">
    <property type="entry name" value="TetR_N"/>
    <property type="match status" value="1"/>
</dbReference>
<dbReference type="Pfam" id="PF21597">
    <property type="entry name" value="TetR_C_43"/>
    <property type="match status" value="1"/>
</dbReference>
<evidence type="ECO:0000259" key="6">
    <source>
        <dbReference type="PROSITE" id="PS50977"/>
    </source>
</evidence>
<dbReference type="SUPFAM" id="SSF46689">
    <property type="entry name" value="Homeodomain-like"/>
    <property type="match status" value="1"/>
</dbReference>
<organism evidence="7 8">
    <name type="scientific">Pseudonocardia endophytica</name>
    <dbReference type="NCBI Taxonomy" id="401976"/>
    <lineage>
        <taxon>Bacteria</taxon>
        <taxon>Bacillati</taxon>
        <taxon>Actinomycetota</taxon>
        <taxon>Actinomycetes</taxon>
        <taxon>Pseudonocardiales</taxon>
        <taxon>Pseudonocardiaceae</taxon>
        <taxon>Pseudonocardia</taxon>
    </lineage>
</organism>
<dbReference type="PANTHER" id="PTHR30055">
    <property type="entry name" value="HTH-TYPE TRANSCRIPTIONAL REGULATOR RUTR"/>
    <property type="match status" value="1"/>
</dbReference>
<keyword evidence="8" id="KW-1185">Reference proteome</keyword>
<keyword evidence="3" id="KW-0804">Transcription</keyword>